<comment type="similarity">
    <text evidence="1">Belongs to the ATP-dependent DNA ligase family.</text>
</comment>
<evidence type="ECO:0000259" key="8">
    <source>
        <dbReference type="PROSITE" id="PS50160"/>
    </source>
</evidence>
<reference evidence="10" key="1">
    <citation type="submission" date="2017-03" db="EMBL/GenBank/DDBJ databases">
        <authorList>
            <person name="Sharma R."/>
            <person name="Thines M."/>
        </authorList>
    </citation>
    <scope>NUCLEOTIDE SEQUENCE [LARGE SCALE GENOMIC DNA]</scope>
</reference>
<dbReference type="Gene3D" id="2.40.50.140">
    <property type="entry name" value="Nucleic acid-binding proteins"/>
    <property type="match status" value="1"/>
</dbReference>
<evidence type="ECO:0000256" key="2">
    <source>
        <dbReference type="ARBA" id="ARBA00022598"/>
    </source>
</evidence>
<keyword evidence="2 9" id="KW-0436">Ligase</keyword>
<dbReference type="InterPro" id="IPR012340">
    <property type="entry name" value="NA-bd_OB-fold"/>
</dbReference>
<evidence type="ECO:0000256" key="7">
    <source>
        <dbReference type="SAM" id="SignalP"/>
    </source>
</evidence>
<feature type="signal peptide" evidence="7">
    <location>
        <begin position="1"/>
        <end position="17"/>
    </location>
</feature>
<feature type="domain" description="ATP-dependent DNA ligase family profile" evidence="8">
    <location>
        <begin position="397"/>
        <end position="548"/>
    </location>
</feature>
<dbReference type="Proteomes" id="UP000192927">
    <property type="component" value="Unassembled WGS sequence"/>
</dbReference>
<dbReference type="EMBL" id="FWEW01000486">
    <property type="protein sequence ID" value="SLM34994.1"/>
    <property type="molecule type" value="Genomic_DNA"/>
</dbReference>
<dbReference type="GO" id="GO:0003677">
    <property type="term" value="F:DNA binding"/>
    <property type="evidence" value="ECO:0007669"/>
    <property type="project" value="InterPro"/>
</dbReference>
<organism evidence="9 10">
    <name type="scientific">Lasallia pustulata</name>
    <dbReference type="NCBI Taxonomy" id="136370"/>
    <lineage>
        <taxon>Eukaryota</taxon>
        <taxon>Fungi</taxon>
        <taxon>Dikarya</taxon>
        <taxon>Ascomycota</taxon>
        <taxon>Pezizomycotina</taxon>
        <taxon>Lecanoromycetes</taxon>
        <taxon>OSLEUM clade</taxon>
        <taxon>Umbilicariomycetidae</taxon>
        <taxon>Umbilicariales</taxon>
        <taxon>Umbilicariaceae</taxon>
        <taxon>Lasallia</taxon>
    </lineage>
</organism>
<keyword evidence="7" id="KW-0732">Signal</keyword>
<dbReference type="PANTHER" id="PTHR45997">
    <property type="entry name" value="DNA LIGASE 4"/>
    <property type="match status" value="1"/>
</dbReference>
<dbReference type="PANTHER" id="PTHR45997:SF2">
    <property type="entry name" value="ATP DEPENDENT DNA LIGASE DOMAIN PROTEIN (AFU_ORTHOLOGUE AFUA_5G02430)"/>
    <property type="match status" value="1"/>
</dbReference>
<dbReference type="InterPro" id="IPR036599">
    <property type="entry name" value="DNA_ligase_N_sf"/>
</dbReference>
<accession>A0A1W5CVT3</accession>
<dbReference type="AlphaFoldDB" id="A0A1W5CVT3"/>
<keyword evidence="10" id="KW-1185">Reference proteome</keyword>
<dbReference type="InterPro" id="IPR012310">
    <property type="entry name" value="DNA_ligase_ATP-dep_cent"/>
</dbReference>
<evidence type="ECO:0000256" key="4">
    <source>
        <dbReference type="ARBA" id="ARBA00022840"/>
    </source>
</evidence>
<dbReference type="CDD" id="cd08039">
    <property type="entry name" value="Adenylation_DNA_ligase_Fungal"/>
    <property type="match status" value="1"/>
</dbReference>
<proteinExistence type="inferred from homology"/>
<dbReference type="GO" id="GO:0005524">
    <property type="term" value="F:ATP binding"/>
    <property type="evidence" value="ECO:0007669"/>
    <property type="project" value="UniProtKB-KW"/>
</dbReference>
<feature type="compositionally biased region" description="Polar residues" evidence="6">
    <location>
        <begin position="907"/>
        <end position="923"/>
    </location>
</feature>
<dbReference type="PROSITE" id="PS50160">
    <property type="entry name" value="DNA_LIGASE_A3"/>
    <property type="match status" value="1"/>
</dbReference>
<dbReference type="Gene3D" id="3.30.470.30">
    <property type="entry name" value="DNA ligase/mRNA capping enzyme"/>
    <property type="match status" value="1"/>
</dbReference>
<protein>
    <submittedName>
        <fullName evidence="9">Atp dependent dna ligase domain protein</fullName>
    </submittedName>
</protein>
<feature type="chain" id="PRO_5012031954" evidence="7">
    <location>
        <begin position="18"/>
        <end position="1103"/>
    </location>
</feature>
<feature type="region of interest" description="Disordered" evidence="6">
    <location>
        <begin position="892"/>
        <end position="958"/>
    </location>
</feature>
<dbReference type="InterPro" id="IPR029710">
    <property type="entry name" value="LIG4"/>
</dbReference>
<keyword evidence="4" id="KW-0067">ATP-binding</keyword>
<evidence type="ECO:0000256" key="5">
    <source>
        <dbReference type="ARBA" id="ARBA00023242"/>
    </source>
</evidence>
<feature type="compositionally biased region" description="Polar residues" evidence="6">
    <location>
        <begin position="717"/>
        <end position="727"/>
    </location>
</feature>
<evidence type="ECO:0000256" key="1">
    <source>
        <dbReference type="ARBA" id="ARBA00007572"/>
    </source>
</evidence>
<evidence type="ECO:0000256" key="3">
    <source>
        <dbReference type="ARBA" id="ARBA00022741"/>
    </source>
</evidence>
<feature type="compositionally biased region" description="Pro residues" evidence="6">
    <location>
        <begin position="926"/>
        <end position="957"/>
    </location>
</feature>
<evidence type="ECO:0000313" key="10">
    <source>
        <dbReference type="Proteomes" id="UP000192927"/>
    </source>
</evidence>
<feature type="region of interest" description="Disordered" evidence="6">
    <location>
        <begin position="717"/>
        <end position="880"/>
    </location>
</feature>
<name>A0A1W5CVT3_9LECA</name>
<dbReference type="Gene3D" id="1.10.3260.10">
    <property type="entry name" value="DNA ligase, ATP-dependent, N-terminal domain"/>
    <property type="match status" value="1"/>
</dbReference>
<dbReference type="GO" id="GO:0006303">
    <property type="term" value="P:double-strand break repair via nonhomologous end joining"/>
    <property type="evidence" value="ECO:0007669"/>
    <property type="project" value="TreeGrafter"/>
</dbReference>
<sequence>MPFKFVFLCDLLSKLEALSTRDPPLLPAALRDRYQRTIIQWFRSHRARIDALDAPSAVALLSALLPERRTDRVYGLQPPSLTKALGRCLGLGISRIRELERWKEPGRGDLGACVERVQRQAEMARCLEGREATVEEVDAALALVAGKSRFSGPKVRGEAQPTGHFQDNQPASTLLEVLGRVYTRLQSREAKWFTRMILKDFAPVVLPEGPVLRSFHFLLPDILKVQDCFDAAVGMLRGPVICKWPAMPGQDEAKRYRGLAGQLILPKSGVKVGRANYLKARSIKHALQMAGRRRMSLERKYDGEYCQVHVNLAHADDNIQVFSKSGKDSTVDKKGVHDTIRKALRIGTADCAISSTCILEGELVVWSDKEQKILEFHKMRKHLSRSGVFLGTNKDSQAHDYEHLMIIFYDLLLINNENILTKPHRERRRRLNDLITIIPGRAELVMREEIYFSSPDALKQLQRSLAHAFTQRWEGYVLKPSDEPYFNFVQHRTGGYPGCWIKLKKDYITGLGDTADFAVIGAGYDAVEAAKKGVRNISWTHFYIGCLRNKEHVVRFGAKPSYIVVDAFNQSIQKHDLETLNQLGKFRASDLGSAEAMEAFEVDIEPGLPCKMDLIFREPFVFEVMGSGFDKPPNRNYFTLRFPRVLKIHWDRDFKDTVGFDELQEMAADARRAPVEHPSQEDAAWIERLEGADKTKNNPMACWDDSQDFLQDSLELPSTSKLQSPSGRSHKAAAAPFVRMDTQEMLPTERRLATGEISSQPSSERSSTTVATSARSLATPPPSSPVMAREERRKQPVVPLNGVPTANPRKRAFTETSSQDALHPTKRHRPSAPPPRSRQRSSDAPQTKSTAKDVINASRQLRLGANVTSMEQSKRMPSSALPLVRKHGVGIEVGTRMSKQTKKAAPASSSFQETTASERSNTMPLSSPPPSLQPPQEGPHKPVPAEVPAPKPRPHTPSLPVLSECQVLLSPCVAGMPYLREDLLPFHSATYRLASNYTAQAATLSDENVPLIPPLSGNEVVVLVECERARATADLLKALLPLVKHEKMPFAFWDWRLLERMRTPEGRTEAYGNCFVARVEWDGARGAVVIRWLRGKCAEEQGG</sequence>
<dbReference type="Pfam" id="PF01068">
    <property type="entry name" value="DNA_ligase_A_M"/>
    <property type="match status" value="1"/>
</dbReference>
<keyword evidence="5" id="KW-0539">Nucleus</keyword>
<feature type="compositionally biased region" description="Low complexity" evidence="6">
    <location>
        <begin position="758"/>
        <end position="778"/>
    </location>
</feature>
<evidence type="ECO:0000313" key="9">
    <source>
        <dbReference type="EMBL" id="SLM34994.1"/>
    </source>
</evidence>
<dbReference type="Pfam" id="PF04675">
    <property type="entry name" value="DNA_ligase_A_N"/>
    <property type="match status" value="1"/>
</dbReference>
<evidence type="ECO:0000256" key="6">
    <source>
        <dbReference type="SAM" id="MobiDB-lite"/>
    </source>
</evidence>
<dbReference type="GO" id="GO:0032807">
    <property type="term" value="C:DNA ligase IV complex"/>
    <property type="evidence" value="ECO:0007669"/>
    <property type="project" value="TreeGrafter"/>
</dbReference>
<dbReference type="GO" id="GO:0003910">
    <property type="term" value="F:DNA ligase (ATP) activity"/>
    <property type="evidence" value="ECO:0007669"/>
    <property type="project" value="InterPro"/>
</dbReference>
<dbReference type="GO" id="GO:0006297">
    <property type="term" value="P:nucleotide-excision repair, DNA gap filling"/>
    <property type="evidence" value="ECO:0007669"/>
    <property type="project" value="TreeGrafter"/>
</dbReference>
<dbReference type="SUPFAM" id="SSF56091">
    <property type="entry name" value="DNA ligase/mRNA capping enzyme, catalytic domain"/>
    <property type="match status" value="1"/>
</dbReference>
<dbReference type="GO" id="GO:0006310">
    <property type="term" value="P:DNA recombination"/>
    <property type="evidence" value="ECO:0007669"/>
    <property type="project" value="InterPro"/>
</dbReference>
<dbReference type="InterPro" id="IPR012308">
    <property type="entry name" value="DNA_ligase_ATP-dep_N"/>
</dbReference>
<keyword evidence="3" id="KW-0547">Nucleotide-binding</keyword>